<protein>
    <submittedName>
        <fullName evidence="2">Uncharacterized protein</fullName>
    </submittedName>
</protein>
<dbReference type="EMBL" id="BPLR01013995">
    <property type="protein sequence ID" value="GIY65474.1"/>
    <property type="molecule type" value="Genomic_DNA"/>
</dbReference>
<sequence>MVKVASTIRWPFRQVIPYNMLSYWLMLDMLSYCHTGSCWTCCHTVILAPRWNSYCFTGCQLYFKIILFDCNTLNTVPVCIIRLLLFWVIPFYKK</sequence>
<accession>A0AAV4V6B1</accession>
<evidence type="ECO:0000313" key="3">
    <source>
        <dbReference type="Proteomes" id="UP001054945"/>
    </source>
</evidence>
<evidence type="ECO:0000256" key="1">
    <source>
        <dbReference type="SAM" id="Phobius"/>
    </source>
</evidence>
<reference evidence="2 3" key="1">
    <citation type="submission" date="2021-06" db="EMBL/GenBank/DDBJ databases">
        <title>Caerostris extrusa draft genome.</title>
        <authorList>
            <person name="Kono N."/>
            <person name="Arakawa K."/>
        </authorList>
    </citation>
    <scope>NUCLEOTIDE SEQUENCE [LARGE SCALE GENOMIC DNA]</scope>
</reference>
<evidence type="ECO:0000313" key="2">
    <source>
        <dbReference type="EMBL" id="GIY65474.1"/>
    </source>
</evidence>
<comment type="caution">
    <text evidence="2">The sequence shown here is derived from an EMBL/GenBank/DDBJ whole genome shotgun (WGS) entry which is preliminary data.</text>
</comment>
<keyword evidence="1" id="KW-1133">Transmembrane helix</keyword>
<organism evidence="2 3">
    <name type="scientific">Caerostris extrusa</name>
    <name type="common">Bark spider</name>
    <name type="synonym">Caerostris bankana</name>
    <dbReference type="NCBI Taxonomy" id="172846"/>
    <lineage>
        <taxon>Eukaryota</taxon>
        <taxon>Metazoa</taxon>
        <taxon>Ecdysozoa</taxon>
        <taxon>Arthropoda</taxon>
        <taxon>Chelicerata</taxon>
        <taxon>Arachnida</taxon>
        <taxon>Araneae</taxon>
        <taxon>Araneomorphae</taxon>
        <taxon>Entelegynae</taxon>
        <taxon>Araneoidea</taxon>
        <taxon>Araneidae</taxon>
        <taxon>Caerostris</taxon>
    </lineage>
</organism>
<proteinExistence type="predicted"/>
<name>A0AAV4V6B1_CAEEX</name>
<keyword evidence="1" id="KW-0472">Membrane</keyword>
<dbReference type="AlphaFoldDB" id="A0AAV4V6B1"/>
<dbReference type="Proteomes" id="UP001054945">
    <property type="component" value="Unassembled WGS sequence"/>
</dbReference>
<keyword evidence="3" id="KW-1185">Reference proteome</keyword>
<feature type="transmembrane region" description="Helical" evidence="1">
    <location>
        <begin position="72"/>
        <end position="92"/>
    </location>
</feature>
<gene>
    <name evidence="2" type="ORF">CEXT_687301</name>
</gene>
<keyword evidence="1" id="KW-0812">Transmembrane</keyword>